<dbReference type="PANTHER" id="PTHR24044:SF420">
    <property type="entry name" value="DELTA AND NOTCH-LIKE EPIDERMAL GROWTH FACTOR-RELATED RECEPTOR ISOFORM X1"/>
    <property type="match status" value="1"/>
</dbReference>
<dbReference type="SMART" id="SM00181">
    <property type="entry name" value="EGF"/>
    <property type="match status" value="2"/>
</dbReference>
<evidence type="ECO:0000313" key="6">
    <source>
        <dbReference type="EMBL" id="CAD5210257.1"/>
    </source>
</evidence>
<evidence type="ECO:0000256" key="1">
    <source>
        <dbReference type="PROSITE-ProRule" id="PRU00076"/>
    </source>
</evidence>
<dbReference type="AlphaFoldDB" id="A0A811K441"/>
<dbReference type="Pfam" id="PF00008">
    <property type="entry name" value="EGF"/>
    <property type="match status" value="1"/>
</dbReference>
<dbReference type="EMBL" id="CAJFCW020000002">
    <property type="protein sequence ID" value="CAG9090979.1"/>
    <property type="molecule type" value="Genomic_DNA"/>
</dbReference>
<dbReference type="Proteomes" id="UP000614601">
    <property type="component" value="Unassembled WGS sequence"/>
</dbReference>
<keyword evidence="3" id="KW-1133">Transmembrane helix</keyword>
<feature type="transmembrane region" description="Helical" evidence="3">
    <location>
        <begin position="317"/>
        <end position="335"/>
    </location>
</feature>
<dbReference type="PROSITE" id="PS01186">
    <property type="entry name" value="EGF_2"/>
    <property type="match status" value="1"/>
</dbReference>
<gene>
    <name evidence="6" type="ORF">BOKJ2_LOCUS3097</name>
    <name evidence="7" type="ORF">BOKJ2_LOCUS3100</name>
</gene>
<dbReference type="InterPro" id="IPR050906">
    <property type="entry name" value="Notch_signaling"/>
</dbReference>
<feature type="domain" description="EGF-like" evidence="5">
    <location>
        <begin position="24"/>
        <end position="62"/>
    </location>
</feature>
<evidence type="ECO:0000313" key="7">
    <source>
        <dbReference type="EMBL" id="CAD5210263.1"/>
    </source>
</evidence>
<evidence type="ECO:0000259" key="5">
    <source>
        <dbReference type="PROSITE" id="PS50026"/>
    </source>
</evidence>
<organism evidence="6 8">
    <name type="scientific">Bursaphelenchus okinawaensis</name>
    <dbReference type="NCBI Taxonomy" id="465554"/>
    <lineage>
        <taxon>Eukaryota</taxon>
        <taxon>Metazoa</taxon>
        <taxon>Ecdysozoa</taxon>
        <taxon>Nematoda</taxon>
        <taxon>Chromadorea</taxon>
        <taxon>Rhabditida</taxon>
        <taxon>Tylenchina</taxon>
        <taxon>Tylenchomorpha</taxon>
        <taxon>Aphelenchoidea</taxon>
        <taxon>Aphelenchoididae</taxon>
        <taxon>Bursaphelenchus</taxon>
    </lineage>
</organism>
<evidence type="ECO:0000313" key="8">
    <source>
        <dbReference type="Proteomes" id="UP000614601"/>
    </source>
</evidence>
<keyword evidence="3" id="KW-0812">Transmembrane</keyword>
<evidence type="ECO:0000256" key="2">
    <source>
        <dbReference type="SAM" id="MobiDB-lite"/>
    </source>
</evidence>
<dbReference type="EMBL" id="CAJFDH010000002">
    <property type="protein sequence ID" value="CAD5210257.1"/>
    <property type="molecule type" value="Genomic_DNA"/>
</dbReference>
<dbReference type="EMBL" id="CAJFCW020000002">
    <property type="protein sequence ID" value="CAG9090991.1"/>
    <property type="molecule type" value="Genomic_DNA"/>
</dbReference>
<protein>
    <recommendedName>
        <fullName evidence="5">EGF-like domain-containing protein</fullName>
    </recommendedName>
</protein>
<keyword evidence="1" id="KW-0245">EGF-like domain</keyword>
<dbReference type="SUPFAM" id="SSF57196">
    <property type="entry name" value="EGF/Laminin"/>
    <property type="match status" value="2"/>
</dbReference>
<evidence type="ECO:0000256" key="3">
    <source>
        <dbReference type="SAM" id="Phobius"/>
    </source>
</evidence>
<accession>A0A811K441</accession>
<dbReference type="PROSITE" id="PS00022">
    <property type="entry name" value="EGF_1"/>
    <property type="match status" value="2"/>
</dbReference>
<sequence>MMSYKTFFVVLTLLYVGYAVPSPAYNPCREKLRCGMGICEPSKDFKNFTCICQHGFTGRFCEQKKAPSCSQRKVPCQNNGKCHDTLNAIVCECPKGTYGRRCEILDEEALSNWGILTLEDPNKLISHVVPEEFKLLGTVKMNEVGTLKAMKEHLLELFDEIQKHTGALLKVATLSDGTELLVDVTHGTNETKDDVFAEWQVMVAVTVPKRDNTLSLDNVIEMLNKPAFPKHSEPQAFKSAQKEDGGPTVAKDDKNAVSQNDKATVIDEDKSEASYDTKAILSHGHDSTVYEDDFSRKWKEYLTSLNKANNTVTVLKVVLYVFIGVDLLLAILLVLKLTWNWSQQQLPPPEVTYGPAVPNMLTDFYYDNSEYYRQLWKGYKPSNETFPGAKHV</sequence>
<comment type="caution">
    <text evidence="6">The sequence shown here is derived from an EMBL/GenBank/DDBJ whole genome shotgun (WGS) entry which is preliminary data.</text>
</comment>
<feature type="signal peptide" evidence="4">
    <location>
        <begin position="1"/>
        <end position="19"/>
    </location>
</feature>
<dbReference type="PROSITE" id="PS50026">
    <property type="entry name" value="EGF_3"/>
    <property type="match status" value="2"/>
</dbReference>
<feature type="domain" description="EGF-like" evidence="5">
    <location>
        <begin position="65"/>
        <end position="103"/>
    </location>
</feature>
<dbReference type="Gene3D" id="2.10.25.10">
    <property type="entry name" value="Laminin"/>
    <property type="match status" value="2"/>
</dbReference>
<evidence type="ECO:0000256" key="4">
    <source>
        <dbReference type="SAM" id="SignalP"/>
    </source>
</evidence>
<keyword evidence="3" id="KW-0472">Membrane</keyword>
<feature type="region of interest" description="Disordered" evidence="2">
    <location>
        <begin position="230"/>
        <end position="260"/>
    </location>
</feature>
<dbReference type="CDD" id="cd00054">
    <property type="entry name" value="EGF_CA"/>
    <property type="match status" value="2"/>
</dbReference>
<reference evidence="6" key="1">
    <citation type="submission" date="2020-09" db="EMBL/GenBank/DDBJ databases">
        <authorList>
            <person name="Kikuchi T."/>
        </authorList>
    </citation>
    <scope>NUCLEOTIDE SEQUENCE</scope>
    <source>
        <strain evidence="6">SH1</strain>
    </source>
</reference>
<dbReference type="GO" id="GO:0005112">
    <property type="term" value="F:Notch binding"/>
    <property type="evidence" value="ECO:0007669"/>
    <property type="project" value="TreeGrafter"/>
</dbReference>
<dbReference type="OrthoDB" id="5912267at2759"/>
<keyword evidence="1" id="KW-1015">Disulfide bond</keyword>
<feature type="disulfide bond" evidence="1">
    <location>
        <begin position="52"/>
        <end position="61"/>
    </location>
</feature>
<keyword evidence="8" id="KW-1185">Reference proteome</keyword>
<feature type="chain" id="PRO_5036220871" description="EGF-like domain-containing protein" evidence="4">
    <location>
        <begin position="20"/>
        <end position="392"/>
    </location>
</feature>
<dbReference type="Proteomes" id="UP000783686">
    <property type="component" value="Unassembled WGS sequence"/>
</dbReference>
<name>A0A811K441_9BILA</name>
<feature type="disulfide bond" evidence="1">
    <location>
        <begin position="93"/>
        <end position="102"/>
    </location>
</feature>
<dbReference type="InterPro" id="IPR000742">
    <property type="entry name" value="EGF"/>
</dbReference>
<feature type="compositionally biased region" description="Basic and acidic residues" evidence="2">
    <location>
        <begin position="240"/>
        <end position="255"/>
    </location>
</feature>
<keyword evidence="4" id="KW-0732">Signal</keyword>
<dbReference type="EMBL" id="CAJFDH010000002">
    <property type="protein sequence ID" value="CAD5210263.1"/>
    <property type="molecule type" value="Genomic_DNA"/>
</dbReference>
<proteinExistence type="predicted"/>
<dbReference type="PANTHER" id="PTHR24044">
    <property type="entry name" value="NOTCH LIGAND FAMILY MEMBER"/>
    <property type="match status" value="1"/>
</dbReference>
<comment type="caution">
    <text evidence="1">Lacks conserved residue(s) required for the propagation of feature annotation.</text>
</comment>